<feature type="transmembrane region" description="Helical" evidence="6">
    <location>
        <begin position="161"/>
        <end position="183"/>
    </location>
</feature>
<keyword evidence="5" id="KW-0418">Kinase</keyword>
<dbReference type="AlphaFoldDB" id="A0A2N9YD58"/>
<dbReference type="SMART" id="SM00387">
    <property type="entry name" value="HATPase_c"/>
    <property type="match status" value="1"/>
</dbReference>
<dbReference type="GO" id="GO:0000156">
    <property type="term" value="F:phosphorelay response regulator activity"/>
    <property type="evidence" value="ECO:0007669"/>
    <property type="project" value="TreeGrafter"/>
</dbReference>
<protein>
    <recommendedName>
        <fullName evidence="2">histidine kinase</fullName>
        <ecNumber evidence="2">2.7.13.3</ecNumber>
    </recommendedName>
</protein>
<dbReference type="Pfam" id="PF00512">
    <property type="entry name" value="HisKA"/>
    <property type="match status" value="1"/>
</dbReference>
<keyword evidence="3" id="KW-0597">Phosphoprotein</keyword>
<dbReference type="EC" id="2.7.13.3" evidence="2"/>
<dbReference type="OrthoDB" id="9808408at2"/>
<evidence type="ECO:0000256" key="4">
    <source>
        <dbReference type="ARBA" id="ARBA00022679"/>
    </source>
</evidence>
<keyword evidence="6" id="KW-1133">Transmembrane helix</keyword>
<evidence type="ECO:0000256" key="1">
    <source>
        <dbReference type="ARBA" id="ARBA00000085"/>
    </source>
</evidence>
<gene>
    <name evidence="8" type="ORF">BLE401_06450</name>
</gene>
<dbReference type="Pfam" id="PF02518">
    <property type="entry name" value="HATPase_c"/>
    <property type="match status" value="1"/>
</dbReference>
<accession>A0A2N9YD58</accession>
<dbReference type="SMART" id="SM00388">
    <property type="entry name" value="HisKA"/>
    <property type="match status" value="1"/>
</dbReference>
<dbReference type="PROSITE" id="PS50109">
    <property type="entry name" value="HIS_KIN"/>
    <property type="match status" value="1"/>
</dbReference>
<keyword evidence="4" id="KW-0808">Transferase</keyword>
<evidence type="ECO:0000256" key="5">
    <source>
        <dbReference type="ARBA" id="ARBA00022777"/>
    </source>
</evidence>
<dbReference type="GO" id="GO:0007234">
    <property type="term" value="P:osmosensory signaling via phosphorelay pathway"/>
    <property type="evidence" value="ECO:0007669"/>
    <property type="project" value="TreeGrafter"/>
</dbReference>
<dbReference type="Gene3D" id="1.10.287.130">
    <property type="match status" value="1"/>
</dbReference>
<dbReference type="InterPro" id="IPR005467">
    <property type="entry name" value="His_kinase_dom"/>
</dbReference>
<dbReference type="InterPro" id="IPR036097">
    <property type="entry name" value="HisK_dim/P_sf"/>
</dbReference>
<dbReference type="InterPro" id="IPR036890">
    <property type="entry name" value="HATPase_C_sf"/>
</dbReference>
<dbReference type="SUPFAM" id="SSF47384">
    <property type="entry name" value="Homodimeric domain of signal transducing histidine kinase"/>
    <property type="match status" value="1"/>
</dbReference>
<dbReference type="Gene3D" id="3.30.565.10">
    <property type="entry name" value="Histidine kinase-like ATPase, C-terminal domain"/>
    <property type="match status" value="1"/>
</dbReference>
<dbReference type="Proteomes" id="UP000234271">
    <property type="component" value="Chromosome"/>
</dbReference>
<evidence type="ECO:0000313" key="8">
    <source>
        <dbReference type="EMBL" id="AUI68374.2"/>
    </source>
</evidence>
<dbReference type="RefSeq" id="WP_083991583.1">
    <property type="nucleotide sequence ID" value="NZ_CP012373.2"/>
</dbReference>
<dbReference type="PANTHER" id="PTHR42878">
    <property type="entry name" value="TWO-COMPONENT HISTIDINE KINASE"/>
    <property type="match status" value="1"/>
</dbReference>
<reference evidence="9" key="1">
    <citation type="submission" date="2016-12" db="EMBL/GenBank/DDBJ databases">
        <title>Complete Genome Sequence of Beggiatoa leptomitiformis D-401.</title>
        <authorList>
            <person name="Fomenkov A."/>
            <person name="Vincze T."/>
            <person name="Grabovich M."/>
            <person name="Anton B.P."/>
            <person name="Dubinina G."/>
            <person name="Orlova M."/>
            <person name="Belousova E."/>
            <person name="Roberts R.J."/>
        </authorList>
    </citation>
    <scope>NUCLEOTIDE SEQUENCE [LARGE SCALE GENOMIC DNA]</scope>
    <source>
        <strain evidence="9">D-401</strain>
    </source>
</reference>
<evidence type="ECO:0000256" key="6">
    <source>
        <dbReference type="SAM" id="Phobius"/>
    </source>
</evidence>
<dbReference type="GO" id="GO:0000155">
    <property type="term" value="F:phosphorelay sensor kinase activity"/>
    <property type="evidence" value="ECO:0007669"/>
    <property type="project" value="InterPro"/>
</dbReference>
<sequence length="437" mass="49079">MNINIFSGKLMMSIKYKLPLAFLVIAFVTASSTTLFSILYFSRILNTEAQDSVEYLAETISQDNILQALVVLNIHNKMPSYLEELVNTKRLHHIVVTDIVGNELGSAGNISASSGFVQASYPIKKNNKFKFSMPGYQGDVPVAILTIGLSTERYDNITQQAVLNLSLIMLLCIICALILNYFLSRNIIGLEIQAEEANRNLLEKNSELEAFAHTVAHDLKNPINAIIGFAELGIEEMEEMQDDPRREILNKSFEIIIKSGKKSVEIIHSLLLLATVEKQHIQLDKIDMKTVITAVEGRLMPMIEQFQGKLTIPEQFPLVIGYADWIEEIWMNYLTNGLKYGGHPPLLEIGTTLKPNNFVEFWVKDNGRGMSVEETAKLFRQFSRLERDRQRNEGHGLGLSIVRRITNKLGGNAGVESVQGEGSRFYFTLPLASQSSH</sequence>
<dbReference type="InterPro" id="IPR003661">
    <property type="entry name" value="HisK_dim/P_dom"/>
</dbReference>
<evidence type="ECO:0000313" key="9">
    <source>
        <dbReference type="Proteomes" id="UP000234271"/>
    </source>
</evidence>
<organism evidence="8 9">
    <name type="scientific">Beggiatoa leptomitoformis</name>
    <dbReference type="NCBI Taxonomy" id="288004"/>
    <lineage>
        <taxon>Bacteria</taxon>
        <taxon>Pseudomonadati</taxon>
        <taxon>Pseudomonadota</taxon>
        <taxon>Gammaproteobacteria</taxon>
        <taxon>Thiotrichales</taxon>
        <taxon>Thiotrichaceae</taxon>
        <taxon>Beggiatoa</taxon>
    </lineage>
</organism>
<name>A0A2N9YD58_9GAMM</name>
<feature type="domain" description="Histidine kinase" evidence="7">
    <location>
        <begin position="214"/>
        <end position="433"/>
    </location>
</feature>
<dbReference type="SUPFAM" id="SSF55874">
    <property type="entry name" value="ATPase domain of HSP90 chaperone/DNA topoisomerase II/histidine kinase"/>
    <property type="match status" value="1"/>
</dbReference>
<comment type="catalytic activity">
    <reaction evidence="1">
        <text>ATP + protein L-histidine = ADP + protein N-phospho-L-histidine.</text>
        <dbReference type="EC" id="2.7.13.3"/>
    </reaction>
</comment>
<proteinExistence type="predicted"/>
<keyword evidence="6" id="KW-0812">Transmembrane</keyword>
<dbReference type="EMBL" id="CP018889">
    <property type="protein sequence ID" value="AUI68374.2"/>
    <property type="molecule type" value="Genomic_DNA"/>
</dbReference>
<keyword evidence="6" id="KW-0472">Membrane</keyword>
<dbReference type="PANTHER" id="PTHR42878:SF15">
    <property type="entry name" value="BACTERIOPHYTOCHROME"/>
    <property type="match status" value="1"/>
</dbReference>
<keyword evidence="9" id="KW-1185">Reference proteome</keyword>
<dbReference type="CDD" id="cd00082">
    <property type="entry name" value="HisKA"/>
    <property type="match status" value="1"/>
</dbReference>
<dbReference type="InterPro" id="IPR003594">
    <property type="entry name" value="HATPase_dom"/>
</dbReference>
<evidence type="ECO:0000259" key="7">
    <source>
        <dbReference type="PROSITE" id="PS50109"/>
    </source>
</evidence>
<evidence type="ECO:0000256" key="3">
    <source>
        <dbReference type="ARBA" id="ARBA00022553"/>
    </source>
</evidence>
<dbReference type="InterPro" id="IPR050351">
    <property type="entry name" value="BphY/WalK/GraS-like"/>
</dbReference>
<dbReference type="GO" id="GO:0030295">
    <property type="term" value="F:protein kinase activator activity"/>
    <property type="evidence" value="ECO:0007669"/>
    <property type="project" value="TreeGrafter"/>
</dbReference>
<evidence type="ECO:0000256" key="2">
    <source>
        <dbReference type="ARBA" id="ARBA00012438"/>
    </source>
</evidence>
<dbReference type="InterPro" id="IPR004358">
    <property type="entry name" value="Sig_transdc_His_kin-like_C"/>
</dbReference>
<dbReference type="PRINTS" id="PR00344">
    <property type="entry name" value="BCTRLSENSOR"/>
</dbReference>